<dbReference type="Proteomes" id="UP000471633">
    <property type="component" value="Unassembled WGS sequence"/>
</dbReference>
<dbReference type="HAMAP" id="MF_01139">
    <property type="entry name" value="ISPT"/>
    <property type="match status" value="1"/>
</dbReference>
<dbReference type="GeneID" id="75576974"/>
<dbReference type="STRING" id="6185.A0A094ZRF4"/>
<dbReference type="RefSeq" id="XP_051070132.1">
    <property type="nucleotide sequence ID" value="XM_051210166.1"/>
</dbReference>
<evidence type="ECO:0000256" key="1">
    <source>
        <dbReference type="ARBA" id="ARBA00005432"/>
    </source>
</evidence>
<dbReference type="InterPro" id="IPR001441">
    <property type="entry name" value="UPP_synth-like"/>
</dbReference>
<comment type="catalytic activity">
    <reaction evidence="4">
        <text>n isopentenyl diphosphate + (2E,6E)-farnesyl diphosphate = a di-trans,poly-cis-polyprenyl diphosphate + n diphosphate</text>
        <dbReference type="Rhea" id="RHEA:53008"/>
        <dbReference type="Rhea" id="RHEA-COMP:19494"/>
        <dbReference type="ChEBI" id="CHEBI:33019"/>
        <dbReference type="ChEBI" id="CHEBI:128769"/>
        <dbReference type="ChEBI" id="CHEBI:136960"/>
        <dbReference type="ChEBI" id="CHEBI:175763"/>
        <dbReference type="EC" id="2.5.1.87"/>
    </reaction>
</comment>
<keyword evidence="8" id="KW-1185">Reference proteome</keyword>
<evidence type="ECO:0000256" key="3">
    <source>
        <dbReference type="ARBA" id="ARBA00022842"/>
    </source>
</evidence>
<dbReference type="KEGG" id="shx:MS3_00002572"/>
<accession>A0A094ZRF4</accession>
<dbReference type="OrthoDB" id="4173905at2759"/>
<dbReference type="Pfam" id="PF01255">
    <property type="entry name" value="Prenyltransf"/>
    <property type="match status" value="1"/>
</dbReference>
<dbReference type="GO" id="GO:0045547">
    <property type="term" value="F:ditrans,polycis-polyprenyl diphosphate synthase [(2E,6E)-farnesyl diphosphate specific] activity"/>
    <property type="evidence" value="ECO:0007669"/>
    <property type="project" value="UniProtKB-EC"/>
</dbReference>
<sequence>MTWTRSEVQYGILQKLCLHAIKYGPIPKHVAFIMDGNRRFADSKMLKKSDGHLHGFTKLSETLQWCRDIGIEEVSIFTFSIDNFNRSHEEVSFLMNLAEEKLQELLDNKDELKEDDICIRVIGNLALLPAKVQSLAAQLMLVTRNHSKSILNICMAYNSRNDITNAMEIVRLGVKEGKIIPSDITQELLSKCLYTRLSKPLDLLIRTSGEIRLSDFLTWQVLENDTIYKFINNYWPEFSWWDFLSSILHYQISYLQLSPLIHSKRMMNNKLNNIHNDDSMNNNFILNRIHSNENESHQQRINSFLDYLDQTFWQNMTILATSF</sequence>
<keyword evidence="2 5" id="KW-0808">Transferase</keyword>
<dbReference type="CTD" id="75576974"/>
<reference evidence="6" key="3">
    <citation type="submission" date="2021-06" db="EMBL/GenBank/DDBJ databases">
        <title>Chromosome-level genome assembly for S. haematobium.</title>
        <authorList>
            <person name="Stroehlein A.J."/>
        </authorList>
    </citation>
    <scope>NUCLEOTIDE SEQUENCE</scope>
</reference>
<evidence type="ECO:0000313" key="7">
    <source>
        <dbReference type="EMBL" id="KGB37335.1"/>
    </source>
</evidence>
<reference evidence="7" key="1">
    <citation type="journal article" date="2012" name="Nat. Genet.">
        <title>Whole-genome sequence of Schistosoma haematobium.</title>
        <authorList>
            <person name="Young N.D."/>
            <person name="Jex A.R."/>
            <person name="Li B."/>
            <person name="Liu S."/>
            <person name="Yang L."/>
            <person name="Xiong Z."/>
            <person name="Li Y."/>
            <person name="Cantacessi C."/>
            <person name="Hall R.S."/>
            <person name="Xu X."/>
            <person name="Chen F."/>
            <person name="Wu X."/>
            <person name="Zerlotini A."/>
            <person name="Oliveira G."/>
            <person name="Hofmann A."/>
            <person name="Zhang G."/>
            <person name="Fang X."/>
            <person name="Kang Y."/>
            <person name="Campbell B.E."/>
            <person name="Loukas A."/>
            <person name="Ranganathan S."/>
            <person name="Rollinson D."/>
            <person name="Rinaldi G."/>
            <person name="Brindley P.J."/>
            <person name="Yang H."/>
            <person name="Wang J."/>
            <person name="Wang J."/>
            <person name="Gasser R.B."/>
        </authorList>
    </citation>
    <scope>NUCLEOTIDE SEQUENCE [LARGE SCALE GENOMIC DNA]</scope>
</reference>
<dbReference type="EMBL" id="KL250871">
    <property type="protein sequence ID" value="KGB37335.1"/>
    <property type="molecule type" value="Genomic_DNA"/>
</dbReference>
<dbReference type="PANTHER" id="PTHR10291:SF43">
    <property type="entry name" value="DEHYDRODOLICHYL DIPHOSPHATE SYNTHASE COMPLEX SUBUNIT DHDDS"/>
    <property type="match status" value="1"/>
</dbReference>
<organism evidence="7">
    <name type="scientific">Schistosoma haematobium</name>
    <name type="common">Blood fluke</name>
    <dbReference type="NCBI Taxonomy" id="6185"/>
    <lineage>
        <taxon>Eukaryota</taxon>
        <taxon>Metazoa</taxon>
        <taxon>Spiralia</taxon>
        <taxon>Lophotrochozoa</taxon>
        <taxon>Platyhelminthes</taxon>
        <taxon>Trematoda</taxon>
        <taxon>Digenea</taxon>
        <taxon>Strigeidida</taxon>
        <taxon>Schistosomatoidea</taxon>
        <taxon>Schistosomatidae</taxon>
        <taxon>Schistosoma</taxon>
    </lineage>
</organism>
<gene>
    <name evidence="6" type="ORF">MS3_00002572</name>
    <name evidence="7" type="ORF">MS3_05662</name>
</gene>
<dbReference type="PROSITE" id="PS01066">
    <property type="entry name" value="UPP_SYNTHASE"/>
    <property type="match status" value="1"/>
</dbReference>
<keyword evidence="3" id="KW-0460">Magnesium</keyword>
<protein>
    <recommendedName>
        <fullName evidence="5">Alkyl transferase</fullName>
        <ecNumber evidence="5">2.5.1.-</ecNumber>
    </recommendedName>
</protein>
<proteinExistence type="inferred from homology"/>
<dbReference type="EC" id="2.5.1.-" evidence="5"/>
<evidence type="ECO:0000256" key="2">
    <source>
        <dbReference type="ARBA" id="ARBA00022679"/>
    </source>
</evidence>
<dbReference type="EMBL" id="AMPZ03000002">
    <property type="protein sequence ID" value="KAH9589538.1"/>
    <property type="molecule type" value="Genomic_DNA"/>
</dbReference>
<dbReference type="GO" id="GO:1904423">
    <property type="term" value="C:dehydrodolichyl diphosphate synthase complex"/>
    <property type="evidence" value="ECO:0007669"/>
    <property type="project" value="TreeGrafter"/>
</dbReference>
<dbReference type="SUPFAM" id="SSF64005">
    <property type="entry name" value="Undecaprenyl diphosphate synthase"/>
    <property type="match status" value="1"/>
</dbReference>
<evidence type="ECO:0000313" key="6">
    <source>
        <dbReference type="EMBL" id="KAH9589538.1"/>
    </source>
</evidence>
<name>A0A094ZRF4_SCHHA</name>
<reference evidence="6" key="4">
    <citation type="journal article" date="2022" name="PLoS Pathog.">
        <title>Chromosome-level genome of Schistosoma haematobium underpins genome-wide explorations of molecular variation.</title>
        <authorList>
            <person name="Stroehlein A.J."/>
            <person name="Korhonen P.K."/>
            <person name="Lee V.V."/>
            <person name="Ralph S.A."/>
            <person name="Mentink-Kane M."/>
            <person name="You H."/>
            <person name="McManus D.P."/>
            <person name="Tchuente L.T."/>
            <person name="Stothard J.R."/>
            <person name="Kaur P."/>
            <person name="Dudchenko O."/>
            <person name="Aiden E.L."/>
            <person name="Yang B."/>
            <person name="Yang H."/>
            <person name="Emery A.M."/>
            <person name="Webster B.L."/>
            <person name="Brindley P.J."/>
            <person name="Rollinson D."/>
            <person name="Chang B.C.H."/>
            <person name="Gasser R.B."/>
            <person name="Young N.D."/>
        </authorList>
    </citation>
    <scope>NUCLEOTIDE SEQUENCE</scope>
</reference>
<evidence type="ECO:0000256" key="4">
    <source>
        <dbReference type="ARBA" id="ARBA00047353"/>
    </source>
</evidence>
<evidence type="ECO:0000256" key="5">
    <source>
        <dbReference type="RuleBase" id="RU363018"/>
    </source>
</evidence>
<comment type="similarity">
    <text evidence="1 5">Belongs to the UPP synthase family.</text>
</comment>
<dbReference type="PANTHER" id="PTHR10291">
    <property type="entry name" value="DEHYDRODOLICHYL DIPHOSPHATE SYNTHASE FAMILY MEMBER"/>
    <property type="match status" value="1"/>
</dbReference>
<dbReference type="InterPro" id="IPR018520">
    <property type="entry name" value="UPP_synth-like_CS"/>
</dbReference>
<dbReference type="Gene3D" id="3.40.1180.10">
    <property type="entry name" value="Decaprenyl diphosphate synthase-like"/>
    <property type="match status" value="1"/>
</dbReference>
<dbReference type="AlphaFoldDB" id="A0A094ZRF4"/>
<dbReference type="InterPro" id="IPR036424">
    <property type="entry name" value="UPP_synth-like_sf"/>
</dbReference>
<dbReference type="CDD" id="cd00475">
    <property type="entry name" value="Cis_IPPS"/>
    <property type="match status" value="1"/>
</dbReference>
<evidence type="ECO:0000313" key="8">
    <source>
        <dbReference type="Proteomes" id="UP000471633"/>
    </source>
</evidence>
<dbReference type="GO" id="GO:0016094">
    <property type="term" value="P:polyprenol biosynthetic process"/>
    <property type="evidence" value="ECO:0007669"/>
    <property type="project" value="TreeGrafter"/>
</dbReference>
<dbReference type="NCBIfam" id="TIGR00055">
    <property type="entry name" value="uppS"/>
    <property type="match status" value="1"/>
</dbReference>
<dbReference type="FunFam" id="3.40.1180.10:FF:000005">
    <property type="entry name" value="Alkyl transferase"/>
    <property type="match status" value="1"/>
</dbReference>
<reference evidence="6" key="2">
    <citation type="journal article" date="2019" name="Gigascience">
        <title>High-quality Schistosoma haematobium genome achieved by single-molecule and long-range sequencing.</title>
        <authorList>
            <person name="Stroehlein A.J."/>
            <person name="Korhonen P.K."/>
            <person name="Chong T.M."/>
            <person name="Lim Y.L."/>
            <person name="Chan K.G."/>
            <person name="Webster B."/>
            <person name="Rollinson D."/>
            <person name="Brindley P.J."/>
            <person name="Gasser R.B."/>
            <person name="Young N.D."/>
        </authorList>
    </citation>
    <scope>NUCLEOTIDE SEQUENCE</scope>
</reference>
<dbReference type="GO" id="GO:0005783">
    <property type="term" value="C:endoplasmic reticulum"/>
    <property type="evidence" value="ECO:0007669"/>
    <property type="project" value="TreeGrafter"/>
</dbReference>